<keyword evidence="2" id="KW-0732">Signal</keyword>
<dbReference type="PANTHER" id="PTHR12558">
    <property type="entry name" value="CELL DIVISION CYCLE 16,23,27"/>
    <property type="match status" value="1"/>
</dbReference>
<dbReference type="Pfam" id="PF13432">
    <property type="entry name" value="TPR_16"/>
    <property type="match status" value="1"/>
</dbReference>
<name>A0AAU0MVU0_9GAMM</name>
<feature type="signal peptide" evidence="2">
    <location>
        <begin position="1"/>
        <end position="26"/>
    </location>
</feature>
<organism evidence="3 4">
    <name type="scientific">Microbulbifer pacificus</name>
    <dbReference type="NCBI Taxonomy" id="407164"/>
    <lineage>
        <taxon>Bacteria</taxon>
        <taxon>Pseudomonadati</taxon>
        <taxon>Pseudomonadota</taxon>
        <taxon>Gammaproteobacteria</taxon>
        <taxon>Cellvibrionales</taxon>
        <taxon>Microbulbiferaceae</taxon>
        <taxon>Microbulbifer</taxon>
    </lineage>
</organism>
<evidence type="ECO:0000256" key="1">
    <source>
        <dbReference type="PROSITE-ProRule" id="PRU00339"/>
    </source>
</evidence>
<keyword evidence="1" id="KW-0802">TPR repeat</keyword>
<evidence type="ECO:0000313" key="3">
    <source>
        <dbReference type="EMBL" id="WOX04760.1"/>
    </source>
</evidence>
<evidence type="ECO:0000313" key="4">
    <source>
        <dbReference type="Proteomes" id="UP001302477"/>
    </source>
</evidence>
<dbReference type="Gene3D" id="1.25.40.10">
    <property type="entry name" value="Tetratricopeptide repeat domain"/>
    <property type="match status" value="1"/>
</dbReference>
<feature type="repeat" description="TPR" evidence="1">
    <location>
        <begin position="115"/>
        <end position="148"/>
    </location>
</feature>
<dbReference type="PROSITE" id="PS50005">
    <property type="entry name" value="TPR"/>
    <property type="match status" value="2"/>
</dbReference>
<dbReference type="Proteomes" id="UP001302477">
    <property type="component" value="Chromosome"/>
</dbReference>
<dbReference type="InterPro" id="IPR019734">
    <property type="entry name" value="TPR_rpt"/>
</dbReference>
<feature type="repeat" description="TPR" evidence="1">
    <location>
        <begin position="81"/>
        <end position="114"/>
    </location>
</feature>
<keyword evidence="4" id="KW-1185">Reference proteome</keyword>
<dbReference type="RefSeq" id="WP_318953236.1">
    <property type="nucleotide sequence ID" value="NZ_CP137555.1"/>
</dbReference>
<accession>A0AAU0MVU0</accession>
<feature type="chain" id="PRO_5043793085" evidence="2">
    <location>
        <begin position="27"/>
        <end position="198"/>
    </location>
</feature>
<dbReference type="AlphaFoldDB" id="A0AAU0MVU0"/>
<protein>
    <submittedName>
        <fullName evidence="3">Tetratricopeptide repeat protein</fullName>
    </submittedName>
</protein>
<gene>
    <name evidence="3" type="ORF">R5R33_13555</name>
</gene>
<dbReference type="KEGG" id="mpaf:R5R33_13555"/>
<sequence>MNHILTQGNLLRVSLCVLALLLSACASGPQTSIRPVDPLSVKVSGSVNRDFLRAVEYLQGERYPEAIELLESVVEREQRLSAPYVNLGIAYYKAGDEKHAEESFLQALRAAPLDPVASNELAVLYRRQGRFDEAKKTYRDSLQLHPENLPLIKNFGILCDLYLQDVNCALAQFEQYLKYQPEDPKVAIWVTDLKRRAN</sequence>
<dbReference type="InterPro" id="IPR011990">
    <property type="entry name" value="TPR-like_helical_dom_sf"/>
</dbReference>
<dbReference type="PANTHER" id="PTHR12558:SF13">
    <property type="entry name" value="CELL DIVISION CYCLE PROTEIN 27 HOMOLOG"/>
    <property type="match status" value="1"/>
</dbReference>
<reference evidence="3 4" key="1">
    <citation type="submission" date="2023-10" db="EMBL/GenBank/DDBJ databases">
        <title>Description of Microbulbifer bruguierae sp. nov., isolated from the sediments of mangrove plant Bruguiera sexangula and comparative genomic analyses of the genus Microbulbifer.</title>
        <authorList>
            <person name="Long M."/>
        </authorList>
    </citation>
    <scope>NUCLEOTIDE SEQUENCE [LARGE SCALE GENOMIC DNA]</scope>
    <source>
        <strain evidence="3 4">SPO729</strain>
    </source>
</reference>
<dbReference type="SMART" id="SM00028">
    <property type="entry name" value="TPR"/>
    <property type="match status" value="3"/>
</dbReference>
<proteinExistence type="predicted"/>
<evidence type="ECO:0000256" key="2">
    <source>
        <dbReference type="SAM" id="SignalP"/>
    </source>
</evidence>
<dbReference type="EMBL" id="CP137555">
    <property type="protein sequence ID" value="WOX04760.1"/>
    <property type="molecule type" value="Genomic_DNA"/>
</dbReference>
<dbReference type="SUPFAM" id="SSF48452">
    <property type="entry name" value="TPR-like"/>
    <property type="match status" value="1"/>
</dbReference>